<protein>
    <recommendedName>
        <fullName evidence="1">PucR C-terminal helix-turn-helix domain-containing protein</fullName>
    </recommendedName>
</protein>
<dbReference type="Gene3D" id="1.10.10.2840">
    <property type="entry name" value="PucR C-terminal helix-turn-helix domain"/>
    <property type="match status" value="1"/>
</dbReference>
<dbReference type="InterPro" id="IPR051448">
    <property type="entry name" value="CdaR-like_regulators"/>
</dbReference>
<gene>
    <name evidence="2" type="ORF">EJA10_00970</name>
</gene>
<proteinExistence type="predicted"/>
<dbReference type="OrthoDB" id="9792148at2"/>
<dbReference type="RefSeq" id="WP_125478126.1">
    <property type="nucleotide sequence ID" value="NZ_RSFW01000002.1"/>
</dbReference>
<dbReference type="PANTHER" id="PTHR33744:SF15">
    <property type="entry name" value="CARBOHYDRATE DIACID REGULATOR"/>
    <property type="match status" value="1"/>
</dbReference>
<dbReference type="InterPro" id="IPR025736">
    <property type="entry name" value="PucR_C-HTH_dom"/>
</dbReference>
<dbReference type="PANTHER" id="PTHR33744">
    <property type="entry name" value="CARBOHYDRATE DIACID REGULATOR"/>
    <property type="match status" value="1"/>
</dbReference>
<evidence type="ECO:0000313" key="3">
    <source>
        <dbReference type="Proteomes" id="UP000279911"/>
    </source>
</evidence>
<reference evidence="3" key="1">
    <citation type="submission" date="2018-12" db="EMBL/GenBank/DDBJ databases">
        <title>Bacillus chawlae sp. nov., Bacillus glennii sp. nov., and Bacillus saganii sp. nov. Isolated from the Vehicle Assembly Building at Kennedy Space Center where the Viking Spacecraft were Assembled.</title>
        <authorList>
            <person name="Seuylemezian A."/>
            <person name="Vaishampayan P."/>
        </authorList>
    </citation>
    <scope>NUCLEOTIDE SEQUENCE [LARGE SCALE GENOMIC DNA]</scope>
    <source>
        <strain evidence="3">DSM 13966</strain>
    </source>
</reference>
<dbReference type="EMBL" id="RSFW01000002">
    <property type="protein sequence ID" value="RSD29255.1"/>
    <property type="molecule type" value="Genomic_DNA"/>
</dbReference>
<dbReference type="Proteomes" id="UP000279911">
    <property type="component" value="Unassembled WGS sequence"/>
</dbReference>
<dbReference type="SUPFAM" id="SSF46689">
    <property type="entry name" value="Homeodomain-like"/>
    <property type="match status" value="1"/>
</dbReference>
<dbReference type="InterPro" id="IPR042070">
    <property type="entry name" value="PucR_C-HTH_sf"/>
</dbReference>
<dbReference type="Pfam" id="PF13556">
    <property type="entry name" value="HTH_30"/>
    <property type="match status" value="1"/>
</dbReference>
<feature type="domain" description="PucR C-terminal helix-turn-helix" evidence="1">
    <location>
        <begin position="237"/>
        <end position="294"/>
    </location>
</feature>
<sequence length="299" mass="34768">MINKILAYFPDSVTHEIFPDKPSADYLWFKEEDEGGLWIGIPKEHVSESQLDLLKSLFHHLNENDSRELSGPAHIWKQFLFHEGSSPYATNKEVRFIQFQLNAKENVSDEMDEAFQGFFPDHTILWVTNSYGIIVEEKKEVSEDEEELEAISATFESDFFIKINFYIGKFQEVTPQIRAFFHKEKQLFEQSLKLSTREKILTFEKAFPTILASSLPEHLKVIMKSTILKAFEEDNELMATIKVFLESNSNASLAAKKLYVHRNTLQYRMDKFMEKSGVNLKDFDTAVMVYLACLFAEFP</sequence>
<evidence type="ECO:0000313" key="2">
    <source>
        <dbReference type="EMBL" id="RSD29255.1"/>
    </source>
</evidence>
<dbReference type="InterPro" id="IPR009057">
    <property type="entry name" value="Homeodomain-like_sf"/>
</dbReference>
<dbReference type="AlphaFoldDB" id="A0A3R9FJ60"/>
<accession>A0A3R9FJ60</accession>
<name>A0A3R9FJ60_9BACI</name>
<evidence type="ECO:0000259" key="1">
    <source>
        <dbReference type="Pfam" id="PF13556"/>
    </source>
</evidence>
<organism evidence="2 3">
    <name type="scientific">Mesobacillus subterraneus</name>
    <dbReference type="NCBI Taxonomy" id="285983"/>
    <lineage>
        <taxon>Bacteria</taxon>
        <taxon>Bacillati</taxon>
        <taxon>Bacillota</taxon>
        <taxon>Bacilli</taxon>
        <taxon>Bacillales</taxon>
        <taxon>Bacillaceae</taxon>
        <taxon>Mesobacillus</taxon>
    </lineage>
</organism>
<comment type="caution">
    <text evidence="2">The sequence shown here is derived from an EMBL/GenBank/DDBJ whole genome shotgun (WGS) entry which is preliminary data.</text>
</comment>